<dbReference type="GO" id="GO:0006508">
    <property type="term" value="P:proteolysis"/>
    <property type="evidence" value="ECO:0007669"/>
    <property type="project" value="InterPro"/>
</dbReference>
<dbReference type="InterPro" id="IPR012338">
    <property type="entry name" value="Beta-lactam/transpept-like"/>
</dbReference>
<evidence type="ECO:0000256" key="6">
    <source>
        <dbReference type="ARBA" id="ARBA00023316"/>
    </source>
</evidence>
<comment type="caution">
    <text evidence="12">The sequence shown here is derived from an EMBL/GenBank/DDBJ whole genome shotgun (WGS) entry which is preliminary data.</text>
</comment>
<dbReference type="Pfam" id="PF00768">
    <property type="entry name" value="Peptidase_S11"/>
    <property type="match status" value="1"/>
</dbReference>
<evidence type="ECO:0000256" key="5">
    <source>
        <dbReference type="ARBA" id="ARBA00022984"/>
    </source>
</evidence>
<keyword evidence="4" id="KW-0133">Cell shape</keyword>
<dbReference type="AlphaFoldDB" id="A0A2M7Z6X3"/>
<sequence>MKSTKTLFFLAFLSLFIPSSFVLAIEEFNPNFIISDSELQNYSSMNRADIQAFLSVNGQFLSTYKSPDKDGVVRTASDIIYRSAQDNEINPKYLLIKLQKEQSLITTTNPTQKQLDWATGYGICDNCSMNDPALQKYKGFGTQVDSAAGIMRWYYDNQGSQSWIKQASVSYNIDGQTVVPASSATAFLYTYTPHILGNQNFWTLWNKWFEQRYPDGTLLQDAETNVVYLLQNGLKRSISSMTVLISRFDPKFIITAPATELSRYNDGQPLSLPNYSVVKNGINYYLLDYDYKRPFANYETVKQLGYHPDEIINVTEIDLEGYKIGETITSSQENPLGRLIKIKEIDKYYFYKNGVYKPLTDPQMVKTNFSEFSPEIVNLADLGELVLGDAILFKDGTLFGIIGSNKIFVVEKGQKRHIVDEDVFNGLGFNWKNIIWTDEFTGMAHKTGEAIYLRGEVEKTVPTTQVVAQEPITKATPPPTNIEDLMEKTPISETTFIGETFETPIEAYVVEEYDSEKILAGKNINVVRPLASFTKVMTAYRLLQEGLPLSSIGTVTYNAGKHKSVAHYFRVAEGEKFRTNDIMKTMLVSSLNTPSRMLVDKVEIYEPAFIARMNQQATEWELPNTKFTDTYGYDLGNRSTALEYTKIFKKVVANSSLQEIMGLSSYEYDELIDKDGKPHHYDYNTNELLLENDLPYKIISSKTGFLYESGANLAMLIERKSDGKKFVIITMGNPDYQNRFVEPDALSKWVISNF</sequence>
<dbReference type="Gene3D" id="3.40.710.10">
    <property type="entry name" value="DD-peptidase/beta-lactamase superfamily"/>
    <property type="match status" value="1"/>
</dbReference>
<keyword evidence="2 10" id="KW-0732">Signal</keyword>
<dbReference type="PRINTS" id="PR00725">
    <property type="entry name" value="DADACBPTASE1"/>
</dbReference>
<evidence type="ECO:0000256" key="10">
    <source>
        <dbReference type="SAM" id="SignalP"/>
    </source>
</evidence>
<dbReference type="GO" id="GO:0009252">
    <property type="term" value="P:peptidoglycan biosynthetic process"/>
    <property type="evidence" value="ECO:0007669"/>
    <property type="project" value="UniProtKB-KW"/>
</dbReference>
<evidence type="ECO:0000313" key="13">
    <source>
        <dbReference type="Proteomes" id="UP000230843"/>
    </source>
</evidence>
<evidence type="ECO:0000256" key="2">
    <source>
        <dbReference type="ARBA" id="ARBA00022729"/>
    </source>
</evidence>
<gene>
    <name evidence="12" type="ORF">CO137_01615</name>
</gene>
<keyword evidence="5" id="KW-0573">Peptidoglycan synthesis</keyword>
<feature type="chain" id="PRO_5014702033" description="Peptidase S11 D-alanyl-D-alanine carboxypeptidase A N-terminal domain-containing protein" evidence="10">
    <location>
        <begin position="25"/>
        <end position="754"/>
    </location>
</feature>
<feature type="domain" description="Peptidase S11 D-alanyl-D-alanine carboxypeptidase A N-terminal" evidence="11">
    <location>
        <begin position="506"/>
        <end position="732"/>
    </location>
</feature>
<keyword evidence="6" id="KW-0961">Cell wall biogenesis/degradation</keyword>
<evidence type="ECO:0000256" key="8">
    <source>
        <dbReference type="PIRSR" id="PIRSR618044-2"/>
    </source>
</evidence>
<dbReference type="GO" id="GO:0071555">
    <property type="term" value="P:cell wall organization"/>
    <property type="evidence" value="ECO:0007669"/>
    <property type="project" value="UniProtKB-KW"/>
</dbReference>
<dbReference type="EMBL" id="PFVJ01000037">
    <property type="protein sequence ID" value="PJA89904.1"/>
    <property type="molecule type" value="Genomic_DNA"/>
</dbReference>
<evidence type="ECO:0000259" key="11">
    <source>
        <dbReference type="Pfam" id="PF00768"/>
    </source>
</evidence>
<evidence type="ECO:0000256" key="3">
    <source>
        <dbReference type="ARBA" id="ARBA00022801"/>
    </source>
</evidence>
<evidence type="ECO:0000256" key="7">
    <source>
        <dbReference type="PIRSR" id="PIRSR618044-1"/>
    </source>
</evidence>
<evidence type="ECO:0000256" key="4">
    <source>
        <dbReference type="ARBA" id="ARBA00022960"/>
    </source>
</evidence>
<accession>A0A2M7Z6X3</accession>
<evidence type="ECO:0000256" key="1">
    <source>
        <dbReference type="ARBA" id="ARBA00007164"/>
    </source>
</evidence>
<dbReference type="Proteomes" id="UP000230843">
    <property type="component" value="Unassembled WGS sequence"/>
</dbReference>
<dbReference type="SUPFAM" id="SSF56601">
    <property type="entry name" value="beta-lactamase/transpeptidase-like"/>
    <property type="match status" value="1"/>
</dbReference>
<feature type="active site" evidence="7">
    <location>
        <position position="590"/>
    </location>
</feature>
<feature type="active site" description="Proton acceptor" evidence="7">
    <location>
        <position position="535"/>
    </location>
</feature>
<dbReference type="GO" id="GO:0008360">
    <property type="term" value="P:regulation of cell shape"/>
    <property type="evidence" value="ECO:0007669"/>
    <property type="project" value="UniProtKB-KW"/>
</dbReference>
<feature type="signal peptide" evidence="10">
    <location>
        <begin position="1"/>
        <end position="24"/>
    </location>
</feature>
<dbReference type="GO" id="GO:0009002">
    <property type="term" value="F:serine-type D-Ala-D-Ala carboxypeptidase activity"/>
    <property type="evidence" value="ECO:0007669"/>
    <property type="project" value="InterPro"/>
</dbReference>
<keyword evidence="3" id="KW-0378">Hydrolase</keyword>
<feature type="active site" description="Acyl-ester intermediate" evidence="7">
    <location>
        <position position="532"/>
    </location>
</feature>
<evidence type="ECO:0000313" key="12">
    <source>
        <dbReference type="EMBL" id="PJA89904.1"/>
    </source>
</evidence>
<feature type="binding site" evidence="8">
    <location>
        <position position="702"/>
    </location>
    <ligand>
        <name>substrate</name>
    </ligand>
</feature>
<dbReference type="InterPro" id="IPR001967">
    <property type="entry name" value="Peptidase_S11_N"/>
</dbReference>
<dbReference type="InterPro" id="IPR018044">
    <property type="entry name" value="Peptidase_S11"/>
</dbReference>
<evidence type="ECO:0000256" key="9">
    <source>
        <dbReference type="RuleBase" id="RU004016"/>
    </source>
</evidence>
<protein>
    <recommendedName>
        <fullName evidence="11">Peptidase S11 D-alanyl-D-alanine carboxypeptidase A N-terminal domain-containing protein</fullName>
    </recommendedName>
</protein>
<name>A0A2M7Z6X3_9BACT</name>
<reference evidence="13" key="1">
    <citation type="submission" date="2017-09" db="EMBL/GenBank/DDBJ databases">
        <title>Depth-based differentiation of microbial function through sediment-hosted aquifers and enrichment of novel symbionts in the deep terrestrial subsurface.</title>
        <authorList>
            <person name="Probst A.J."/>
            <person name="Ladd B."/>
            <person name="Jarett J.K."/>
            <person name="Geller-Mcgrath D.E."/>
            <person name="Sieber C.M.K."/>
            <person name="Emerson J.B."/>
            <person name="Anantharaman K."/>
            <person name="Thomas B.C."/>
            <person name="Malmstrom R."/>
            <person name="Stieglmeier M."/>
            <person name="Klingl A."/>
            <person name="Woyke T."/>
            <person name="Ryan C.M."/>
            <person name="Banfield J.F."/>
        </authorList>
    </citation>
    <scope>NUCLEOTIDE SEQUENCE [LARGE SCALE GENOMIC DNA]</scope>
</reference>
<comment type="similarity">
    <text evidence="1 9">Belongs to the peptidase S11 family.</text>
</comment>
<organism evidence="12 13">
    <name type="scientific">Candidatus Magasanikbacteria bacterium CG_4_9_14_3_um_filter_32_9</name>
    <dbReference type="NCBI Taxonomy" id="1974644"/>
    <lineage>
        <taxon>Bacteria</taxon>
        <taxon>Candidatus Magasanikiibacteriota</taxon>
    </lineage>
</organism>
<proteinExistence type="inferred from homology"/>